<protein>
    <submittedName>
        <fullName evidence="2">Uncharacterized protein</fullName>
    </submittedName>
</protein>
<evidence type="ECO:0000313" key="2">
    <source>
        <dbReference type="EMBL" id="TYR31102.1"/>
    </source>
</evidence>
<gene>
    <name evidence="2" type="ORF">FY036_16885</name>
</gene>
<comment type="caution">
    <text evidence="2">The sequence shown here is derived from an EMBL/GenBank/DDBJ whole genome shotgun (WGS) entry which is preliminary data.</text>
</comment>
<dbReference type="AlphaFoldDB" id="A0A5D4GSS0"/>
<dbReference type="Proteomes" id="UP000323258">
    <property type="component" value="Unassembled WGS sequence"/>
</dbReference>
<proteinExistence type="predicted"/>
<feature type="compositionally biased region" description="Basic and acidic residues" evidence="1">
    <location>
        <begin position="63"/>
        <end position="83"/>
    </location>
</feature>
<feature type="compositionally biased region" description="Basic and acidic residues" evidence="1">
    <location>
        <begin position="38"/>
        <end position="50"/>
    </location>
</feature>
<keyword evidence="3" id="KW-1185">Reference proteome</keyword>
<sequence>MAHSRKDEARALDAAELELVEKSHHPAIQDLSDAELSDLTKHLRERRDKAQSTANRQRREMRRKTEAKGVRASADDSGTRRKTEVLAMAVRRLNGERDRRNRMAARAELVENAQNALSMRQAAEGGKERRATRSAGKGMRASESTRARKITAPKKVGSVSQQNKRAQAKRDA</sequence>
<dbReference type="RefSeq" id="WP_148915903.1">
    <property type="nucleotide sequence ID" value="NZ_VSZS01000065.1"/>
</dbReference>
<feature type="region of interest" description="Disordered" evidence="1">
    <location>
        <begin position="119"/>
        <end position="172"/>
    </location>
</feature>
<name>A0A5D4GSS0_9HYPH</name>
<reference evidence="2 3" key="2">
    <citation type="submission" date="2019-09" db="EMBL/GenBank/DDBJ databases">
        <title>Mesorhizobium sp. MaA-C15 isolated from Microcystis aeruginosa.</title>
        <authorList>
            <person name="Jeong S.E."/>
            <person name="Jin H.M."/>
            <person name="Jeon C.O."/>
        </authorList>
    </citation>
    <scope>NUCLEOTIDE SEQUENCE [LARGE SCALE GENOMIC DNA]</scope>
    <source>
        <strain evidence="2 3">MaA-C15</strain>
    </source>
</reference>
<evidence type="ECO:0000313" key="3">
    <source>
        <dbReference type="Proteomes" id="UP000323258"/>
    </source>
</evidence>
<reference evidence="2 3" key="1">
    <citation type="submission" date="2019-08" db="EMBL/GenBank/DDBJ databases">
        <authorList>
            <person name="Seo Y.L."/>
        </authorList>
    </citation>
    <scope>NUCLEOTIDE SEQUENCE [LARGE SCALE GENOMIC DNA]</scope>
    <source>
        <strain evidence="2 3">MaA-C15</strain>
    </source>
</reference>
<accession>A0A5D4GSS0</accession>
<evidence type="ECO:0000256" key="1">
    <source>
        <dbReference type="SAM" id="MobiDB-lite"/>
    </source>
</evidence>
<feature type="region of interest" description="Disordered" evidence="1">
    <location>
        <begin position="23"/>
        <end position="83"/>
    </location>
</feature>
<organism evidence="2 3">
    <name type="scientific">Neoaquamicrobium microcysteis</name>
    <dbReference type="NCBI Taxonomy" id="2682781"/>
    <lineage>
        <taxon>Bacteria</taxon>
        <taxon>Pseudomonadati</taxon>
        <taxon>Pseudomonadota</taxon>
        <taxon>Alphaproteobacteria</taxon>
        <taxon>Hyphomicrobiales</taxon>
        <taxon>Phyllobacteriaceae</taxon>
        <taxon>Neoaquamicrobium</taxon>
    </lineage>
</organism>
<dbReference type="EMBL" id="VSZS01000065">
    <property type="protein sequence ID" value="TYR31102.1"/>
    <property type="molecule type" value="Genomic_DNA"/>
</dbReference>
<dbReference type="OrthoDB" id="7949760at2"/>